<evidence type="ECO:0000256" key="1">
    <source>
        <dbReference type="SAM" id="Phobius"/>
    </source>
</evidence>
<gene>
    <name evidence="2" type="ORF">SAMN04487950_1077</name>
</gene>
<feature type="transmembrane region" description="Helical" evidence="1">
    <location>
        <begin position="80"/>
        <end position="100"/>
    </location>
</feature>
<keyword evidence="1" id="KW-0472">Membrane</keyword>
<dbReference type="AlphaFoldDB" id="A0A1I4CEA6"/>
<name>A0A1I4CEA6_9EURY</name>
<evidence type="ECO:0000313" key="2">
    <source>
        <dbReference type="EMBL" id="SFK78486.1"/>
    </source>
</evidence>
<accession>A0A1I4CEA6</accession>
<protein>
    <submittedName>
        <fullName evidence="2">Uncharacterized protein</fullName>
    </submittedName>
</protein>
<dbReference type="RefSeq" id="WP_009375596.1">
    <property type="nucleotide sequence ID" value="NZ_FOTC01000001.1"/>
</dbReference>
<keyword evidence="1" id="KW-0812">Transmembrane</keyword>
<keyword evidence="3" id="KW-1185">Reference proteome</keyword>
<feature type="transmembrane region" description="Helical" evidence="1">
    <location>
        <begin position="106"/>
        <end position="128"/>
    </location>
</feature>
<reference evidence="3" key="1">
    <citation type="submission" date="2016-10" db="EMBL/GenBank/DDBJ databases">
        <authorList>
            <person name="Varghese N."/>
            <person name="Submissions S."/>
        </authorList>
    </citation>
    <scope>NUCLEOTIDE SEQUENCE [LARGE SCALE GENOMIC DNA]</scope>
    <source>
        <strain evidence="3">CGMCC 1.7738</strain>
    </source>
</reference>
<feature type="transmembrane region" description="Helical" evidence="1">
    <location>
        <begin position="140"/>
        <end position="161"/>
    </location>
</feature>
<dbReference type="EMBL" id="FOTC01000001">
    <property type="protein sequence ID" value="SFK78486.1"/>
    <property type="molecule type" value="Genomic_DNA"/>
</dbReference>
<dbReference type="STRING" id="553466.SAMN04487950_1077"/>
<feature type="transmembrane region" description="Helical" evidence="1">
    <location>
        <begin position="6"/>
        <end position="25"/>
    </location>
</feature>
<dbReference type="Proteomes" id="UP000199607">
    <property type="component" value="Unassembled WGS sequence"/>
</dbReference>
<evidence type="ECO:0000313" key="3">
    <source>
        <dbReference type="Proteomes" id="UP000199607"/>
    </source>
</evidence>
<sequence>MAQATYLVSALVMGVLVVVVAVATLRLRTWQHYTVQVPRNMATVAAEARTAQATGRPQSTDFTLPGEALVDRFVHSQATWYLGFVVVALGFGAATLLSLGGDTAPATTTIVLLFVLVLGLYLPVGLYVALRNRGHASARAAGEAGLVLGAVVVVAIVGNLVGLG</sequence>
<organism evidence="2 3">
    <name type="scientific">Halogranum rubrum</name>
    <dbReference type="NCBI Taxonomy" id="553466"/>
    <lineage>
        <taxon>Archaea</taxon>
        <taxon>Methanobacteriati</taxon>
        <taxon>Methanobacteriota</taxon>
        <taxon>Stenosarchaea group</taxon>
        <taxon>Halobacteria</taxon>
        <taxon>Halobacteriales</taxon>
        <taxon>Haloferacaceae</taxon>
    </lineage>
</organism>
<keyword evidence="1" id="KW-1133">Transmembrane helix</keyword>
<proteinExistence type="predicted"/>